<accession>A0A673BJD9</accession>
<evidence type="ECO:0000256" key="1">
    <source>
        <dbReference type="ARBA" id="ARBA00007323"/>
    </source>
</evidence>
<dbReference type="RefSeq" id="XP_030018657.1">
    <property type="nucleotide sequence ID" value="XM_030162797.1"/>
</dbReference>
<dbReference type="GO" id="GO:0048306">
    <property type="term" value="F:calcium-dependent protein binding"/>
    <property type="evidence" value="ECO:0007669"/>
    <property type="project" value="TreeGrafter"/>
</dbReference>
<evidence type="ECO:0000259" key="2">
    <source>
        <dbReference type="PROSITE" id="PS50222"/>
    </source>
</evidence>
<dbReference type="InterPro" id="IPR034325">
    <property type="entry name" value="S-100_dom"/>
</dbReference>
<dbReference type="SUPFAM" id="SSF47473">
    <property type="entry name" value="EF-hand"/>
    <property type="match status" value="1"/>
</dbReference>
<dbReference type="Gene3D" id="1.10.238.10">
    <property type="entry name" value="EF-hand"/>
    <property type="match status" value="1"/>
</dbReference>
<dbReference type="SMART" id="SM01394">
    <property type="entry name" value="S_100"/>
    <property type="match status" value="1"/>
</dbReference>
<feature type="domain" description="EF-hand" evidence="2">
    <location>
        <begin position="56"/>
        <end position="91"/>
    </location>
</feature>
<comment type="similarity">
    <text evidence="1">Belongs to the S-100 family.</text>
</comment>
<proteinExistence type="inferred from homology"/>
<dbReference type="PROSITE" id="PS50222">
    <property type="entry name" value="EF_HAND_2"/>
    <property type="match status" value="1"/>
</dbReference>
<evidence type="ECO:0000313" key="3">
    <source>
        <dbReference type="Ensembl" id="ENSSORP00005041379.1"/>
    </source>
</evidence>
<dbReference type="InterPro" id="IPR002048">
    <property type="entry name" value="EF_hand_dom"/>
</dbReference>
<dbReference type="Pfam" id="PF01023">
    <property type="entry name" value="S_100"/>
    <property type="match status" value="1"/>
</dbReference>
<dbReference type="OrthoDB" id="26525at2759"/>
<dbReference type="CDD" id="cd00213">
    <property type="entry name" value="S-100"/>
    <property type="match status" value="1"/>
</dbReference>
<dbReference type="InParanoid" id="A0A673BJD9"/>
<dbReference type="Proteomes" id="UP000472271">
    <property type="component" value="Chromosome 18"/>
</dbReference>
<dbReference type="GO" id="GO:0070062">
    <property type="term" value="C:extracellular exosome"/>
    <property type="evidence" value="ECO:0007669"/>
    <property type="project" value="TreeGrafter"/>
</dbReference>
<organism evidence="3 4">
    <name type="scientific">Sphaeramia orbicularis</name>
    <name type="common">orbiculate cardinalfish</name>
    <dbReference type="NCBI Taxonomy" id="375764"/>
    <lineage>
        <taxon>Eukaryota</taxon>
        <taxon>Metazoa</taxon>
        <taxon>Chordata</taxon>
        <taxon>Craniata</taxon>
        <taxon>Vertebrata</taxon>
        <taxon>Euteleostomi</taxon>
        <taxon>Actinopterygii</taxon>
        <taxon>Neopterygii</taxon>
        <taxon>Teleostei</taxon>
        <taxon>Neoteleostei</taxon>
        <taxon>Acanthomorphata</taxon>
        <taxon>Gobiaria</taxon>
        <taxon>Kurtiformes</taxon>
        <taxon>Apogonoidei</taxon>
        <taxon>Apogonidae</taxon>
        <taxon>Apogoninae</taxon>
        <taxon>Sphaeramia</taxon>
    </lineage>
</organism>
<sequence length="98" mass="11004">MTTQKCDIGRIPRIMCELCSIFEEYASADGDGKTLTKAELKNLVEKEMCPMLKEAKNSSRVDDLMSAMDHDGNAKVDFQEFATTIIAFTCICHESMKE</sequence>
<reference evidence="3" key="1">
    <citation type="submission" date="2019-06" db="EMBL/GenBank/DDBJ databases">
        <authorList>
            <consortium name="Wellcome Sanger Institute Data Sharing"/>
        </authorList>
    </citation>
    <scope>NUCLEOTIDE SEQUENCE [LARGE SCALE GENOMIC DNA]</scope>
</reference>
<dbReference type="GO" id="GO:0005737">
    <property type="term" value="C:cytoplasm"/>
    <property type="evidence" value="ECO:0007669"/>
    <property type="project" value="TreeGrafter"/>
</dbReference>
<dbReference type="Ensembl" id="ENSSORT00005042442.1">
    <property type="protein sequence ID" value="ENSSORP00005041379.1"/>
    <property type="gene ID" value="ENSSORG00005019253.1"/>
</dbReference>
<dbReference type="GeneID" id="115438907"/>
<gene>
    <name evidence="3" type="primary">LOC115438907</name>
</gene>
<dbReference type="PANTHER" id="PTHR11639:SF134">
    <property type="entry name" value="PROTEIN S100-A1-RELATED"/>
    <property type="match status" value="1"/>
</dbReference>
<dbReference type="GO" id="GO:0046914">
    <property type="term" value="F:transition metal ion binding"/>
    <property type="evidence" value="ECO:0007669"/>
    <property type="project" value="InterPro"/>
</dbReference>
<reference evidence="3" key="3">
    <citation type="submission" date="2025-09" db="UniProtKB">
        <authorList>
            <consortium name="Ensembl"/>
        </authorList>
    </citation>
    <scope>IDENTIFICATION</scope>
</reference>
<dbReference type="InterPro" id="IPR013787">
    <property type="entry name" value="S100_Ca-bd_sub"/>
</dbReference>
<dbReference type="AlphaFoldDB" id="A0A673BJD9"/>
<dbReference type="InterPro" id="IPR011992">
    <property type="entry name" value="EF-hand-dom_pair"/>
</dbReference>
<dbReference type="GO" id="GO:0043542">
    <property type="term" value="P:endothelial cell migration"/>
    <property type="evidence" value="ECO:0007669"/>
    <property type="project" value="TreeGrafter"/>
</dbReference>
<dbReference type="GO" id="GO:0005509">
    <property type="term" value="F:calcium ion binding"/>
    <property type="evidence" value="ECO:0007669"/>
    <property type="project" value="InterPro"/>
</dbReference>
<evidence type="ECO:0000313" key="4">
    <source>
        <dbReference type="Proteomes" id="UP000472271"/>
    </source>
</evidence>
<name>A0A673BJD9_9TELE</name>
<keyword evidence="4" id="KW-1185">Reference proteome</keyword>
<protein>
    <submittedName>
        <fullName evidence="3">Protein S100-B-like</fullName>
    </submittedName>
</protein>
<reference evidence="3" key="2">
    <citation type="submission" date="2025-08" db="UniProtKB">
        <authorList>
            <consortium name="Ensembl"/>
        </authorList>
    </citation>
    <scope>IDENTIFICATION</scope>
</reference>
<dbReference type="PANTHER" id="PTHR11639">
    <property type="entry name" value="S100 CALCIUM-BINDING PROTEIN"/>
    <property type="match status" value="1"/>
</dbReference>